<dbReference type="InterPro" id="IPR015943">
    <property type="entry name" value="WD40/YVTN_repeat-like_dom_sf"/>
</dbReference>
<dbReference type="PANTHER" id="PTHR43739:SF5">
    <property type="entry name" value="EXO-ALPHA-SIALIDASE"/>
    <property type="match status" value="1"/>
</dbReference>
<dbReference type="Proteomes" id="UP001595685">
    <property type="component" value="Unassembled WGS sequence"/>
</dbReference>
<proteinExistence type="predicted"/>
<dbReference type="Gene3D" id="2.130.10.10">
    <property type="entry name" value="YVTN repeat-like/Quinoprotein amine dehydrogenase"/>
    <property type="match status" value="1"/>
</dbReference>
<protein>
    <submittedName>
        <fullName evidence="1">WD40/YVTN/BNR-like repeat-containing protein</fullName>
    </submittedName>
</protein>
<keyword evidence="2" id="KW-1185">Reference proteome</keyword>
<gene>
    <name evidence="1" type="ORF">ACFOLH_17420</name>
</gene>
<dbReference type="InterPro" id="IPR052025">
    <property type="entry name" value="Xyloglucanase_GH74"/>
</dbReference>
<comment type="caution">
    <text evidence="1">The sequence shown here is derived from an EMBL/GenBank/DDBJ whole genome shotgun (WGS) entry which is preliminary data.</text>
</comment>
<dbReference type="SUPFAM" id="SSF110296">
    <property type="entry name" value="Oligoxyloglucan reducing end-specific cellobiohydrolase"/>
    <property type="match status" value="1"/>
</dbReference>
<accession>A0ABV7WKU6</accession>
<evidence type="ECO:0000313" key="2">
    <source>
        <dbReference type="Proteomes" id="UP001595685"/>
    </source>
</evidence>
<sequence length="392" mass="40990">MTVVLCIGTRKGLWLATSEDRREWRLSDPLLLMQEVPSVAVDTRGGSTRLLVGTRSEHWGPSVLRSDDLGATWSEPERGSIRFDEGDGAALARIWQLQPDGEDRPGVVWAGCEPISLWRSTDGGEHFDLVRGLWDHPHREHWGAGYGGAAAHSVLPSPVDGTVHVAMSTGGVYRSEDGGGSWQPRNSGISAYFFPGPAPEFGQCVHKIARDAGDPARLYAQNHHGVYRSDDSGDTWVSIADGLPSDFGFVVLADPATAGRVWVVPLVADGERVPPGGRLQVHRSDDAGSTWTASGQGLPDGCWNAVLRDAACVDDAGTAPGGQDGDAADGAVDGAVGGQDDGATGVYLGTRGGDVYASADGGRSFVEVARGLPDVLSVRAAVVRGAAAPVGA</sequence>
<dbReference type="PANTHER" id="PTHR43739">
    <property type="entry name" value="XYLOGLUCANASE (EUROFUNG)"/>
    <property type="match status" value="1"/>
</dbReference>
<dbReference type="RefSeq" id="WP_340292485.1">
    <property type="nucleotide sequence ID" value="NZ_JBBEOI010000073.1"/>
</dbReference>
<evidence type="ECO:0000313" key="1">
    <source>
        <dbReference type="EMBL" id="MFC3690130.1"/>
    </source>
</evidence>
<name>A0ABV7WKU6_9MICO</name>
<organism evidence="1 2">
    <name type="scientific">Aquipuribacter hungaricus</name>
    <dbReference type="NCBI Taxonomy" id="545624"/>
    <lineage>
        <taxon>Bacteria</taxon>
        <taxon>Bacillati</taxon>
        <taxon>Actinomycetota</taxon>
        <taxon>Actinomycetes</taxon>
        <taxon>Micrococcales</taxon>
        <taxon>Intrasporangiaceae</taxon>
        <taxon>Aquipuribacter</taxon>
    </lineage>
</organism>
<reference evidence="2" key="1">
    <citation type="journal article" date="2019" name="Int. J. Syst. Evol. Microbiol.">
        <title>The Global Catalogue of Microorganisms (GCM) 10K type strain sequencing project: providing services to taxonomists for standard genome sequencing and annotation.</title>
        <authorList>
            <consortium name="The Broad Institute Genomics Platform"/>
            <consortium name="The Broad Institute Genome Sequencing Center for Infectious Disease"/>
            <person name="Wu L."/>
            <person name="Ma J."/>
        </authorList>
    </citation>
    <scope>NUCLEOTIDE SEQUENCE [LARGE SCALE GENOMIC DNA]</scope>
    <source>
        <strain evidence="2">NCAIM B.02333</strain>
    </source>
</reference>
<dbReference type="EMBL" id="JBHRWW010000017">
    <property type="protein sequence ID" value="MFC3690130.1"/>
    <property type="molecule type" value="Genomic_DNA"/>
</dbReference>
<dbReference type="CDD" id="cd15482">
    <property type="entry name" value="Sialidase_non-viral"/>
    <property type="match status" value="1"/>
</dbReference>